<dbReference type="SUPFAM" id="SSF52540">
    <property type="entry name" value="P-loop containing nucleoside triphosphate hydrolases"/>
    <property type="match status" value="1"/>
</dbReference>
<name>W1XFS1_9ZZZZ</name>
<comment type="caution">
    <text evidence="5">The sequence shown here is derived from an EMBL/GenBank/DDBJ whole genome shotgun (WGS) entry which is preliminary data.</text>
</comment>
<feature type="domain" description="ABC transporter" evidence="4">
    <location>
        <begin position="1"/>
        <end position="65"/>
    </location>
</feature>
<dbReference type="EMBL" id="AZMM01016270">
    <property type="protein sequence ID" value="ETJ29187.1"/>
    <property type="molecule type" value="Genomic_DNA"/>
</dbReference>
<dbReference type="Pfam" id="PF00005">
    <property type="entry name" value="ABC_tran"/>
    <property type="match status" value="1"/>
</dbReference>
<gene>
    <name evidence="5" type="ORF">Q604_UNBC16270G0001</name>
</gene>
<dbReference type="GO" id="GO:0005524">
    <property type="term" value="F:ATP binding"/>
    <property type="evidence" value="ECO:0007669"/>
    <property type="project" value="UniProtKB-KW"/>
</dbReference>
<proteinExistence type="predicted"/>
<dbReference type="AlphaFoldDB" id="W1XFS1"/>
<keyword evidence="1" id="KW-0813">Transport</keyword>
<accession>W1XFS1</accession>
<dbReference type="GO" id="GO:0005886">
    <property type="term" value="C:plasma membrane"/>
    <property type="evidence" value="ECO:0007669"/>
    <property type="project" value="TreeGrafter"/>
</dbReference>
<evidence type="ECO:0000259" key="4">
    <source>
        <dbReference type="Pfam" id="PF00005"/>
    </source>
</evidence>
<feature type="non-terminal residue" evidence="5">
    <location>
        <position position="69"/>
    </location>
</feature>
<organism evidence="5">
    <name type="scientific">human gut metagenome</name>
    <dbReference type="NCBI Taxonomy" id="408170"/>
    <lineage>
        <taxon>unclassified sequences</taxon>
        <taxon>metagenomes</taxon>
        <taxon>organismal metagenomes</taxon>
    </lineage>
</organism>
<dbReference type="Gene3D" id="3.40.50.300">
    <property type="entry name" value="P-loop containing nucleotide triphosphate hydrolases"/>
    <property type="match status" value="1"/>
</dbReference>
<keyword evidence="2" id="KW-0547">Nucleotide-binding</keyword>
<evidence type="ECO:0000256" key="3">
    <source>
        <dbReference type="ARBA" id="ARBA00022840"/>
    </source>
</evidence>
<evidence type="ECO:0000256" key="2">
    <source>
        <dbReference type="ARBA" id="ARBA00022741"/>
    </source>
</evidence>
<dbReference type="GO" id="GO:0016887">
    <property type="term" value="F:ATP hydrolysis activity"/>
    <property type="evidence" value="ECO:0007669"/>
    <property type="project" value="InterPro"/>
</dbReference>
<evidence type="ECO:0000256" key="1">
    <source>
        <dbReference type="ARBA" id="ARBA00022448"/>
    </source>
</evidence>
<dbReference type="InterPro" id="IPR003439">
    <property type="entry name" value="ABC_transporter-like_ATP-bd"/>
</dbReference>
<sequence>GAGKSTLLNMISGTLQADSGSILLDGDEVINKPEYVRCKSIGRVFQDPSKGVAPNMTILENIALADNKG</sequence>
<dbReference type="InterPro" id="IPR051120">
    <property type="entry name" value="ABC_AA/LPS_Transport"/>
</dbReference>
<evidence type="ECO:0000313" key="5">
    <source>
        <dbReference type="EMBL" id="ETJ29187.1"/>
    </source>
</evidence>
<feature type="non-terminal residue" evidence="5">
    <location>
        <position position="1"/>
    </location>
</feature>
<reference evidence="5" key="1">
    <citation type="submission" date="2013-12" db="EMBL/GenBank/DDBJ databases">
        <title>A Varibaculum cambriense genome reconstructed from a premature infant gut community with otherwise low bacterial novelty that shifts toward anaerobic metabolism during the third week of life.</title>
        <authorList>
            <person name="Brown C.T."/>
            <person name="Sharon I."/>
            <person name="Thomas B.C."/>
            <person name="Castelle C.J."/>
            <person name="Morowitz M.J."/>
            <person name="Banfield J.F."/>
        </authorList>
    </citation>
    <scope>NUCLEOTIDE SEQUENCE</scope>
</reference>
<keyword evidence="3 5" id="KW-0067">ATP-binding</keyword>
<protein>
    <submittedName>
        <fullName evidence="5">Putrescine transport ATP-binding protein PotG</fullName>
    </submittedName>
</protein>
<dbReference type="PANTHER" id="PTHR45772">
    <property type="entry name" value="CONSERVED COMPONENT OF ABC TRANSPORTER FOR NATURAL AMINO ACIDS-RELATED"/>
    <property type="match status" value="1"/>
</dbReference>
<dbReference type="InterPro" id="IPR027417">
    <property type="entry name" value="P-loop_NTPase"/>
</dbReference>